<dbReference type="AlphaFoldDB" id="A0AAD7GKA1"/>
<accession>A0AAD7GKA1</accession>
<dbReference type="EMBL" id="JARKIE010000024">
    <property type="protein sequence ID" value="KAJ7699007.1"/>
    <property type="molecule type" value="Genomic_DNA"/>
</dbReference>
<evidence type="ECO:0000313" key="2">
    <source>
        <dbReference type="Proteomes" id="UP001221757"/>
    </source>
</evidence>
<proteinExistence type="predicted"/>
<organism evidence="1 2">
    <name type="scientific">Mycena rosella</name>
    <name type="common">Pink bonnet</name>
    <name type="synonym">Agaricus rosellus</name>
    <dbReference type="NCBI Taxonomy" id="1033263"/>
    <lineage>
        <taxon>Eukaryota</taxon>
        <taxon>Fungi</taxon>
        <taxon>Dikarya</taxon>
        <taxon>Basidiomycota</taxon>
        <taxon>Agaricomycotina</taxon>
        <taxon>Agaricomycetes</taxon>
        <taxon>Agaricomycetidae</taxon>
        <taxon>Agaricales</taxon>
        <taxon>Marasmiineae</taxon>
        <taxon>Mycenaceae</taxon>
        <taxon>Mycena</taxon>
    </lineage>
</organism>
<keyword evidence="2" id="KW-1185">Reference proteome</keyword>
<gene>
    <name evidence="1" type="ORF">B0H17DRAFT_1049913</name>
</gene>
<name>A0AAD7GKA1_MYCRO</name>
<evidence type="ECO:0000313" key="1">
    <source>
        <dbReference type="EMBL" id="KAJ7699007.1"/>
    </source>
</evidence>
<sequence length="70" mass="7733">MTLRLDSAAIPVKRSMSLTPLLFLILILKPWGESALLGMSILTIVTTGIEMKSLAIASWLSRQSYLDVQE</sequence>
<comment type="caution">
    <text evidence="1">The sequence shown here is derived from an EMBL/GenBank/DDBJ whole genome shotgun (WGS) entry which is preliminary data.</text>
</comment>
<protein>
    <submittedName>
        <fullName evidence="1">Uncharacterized protein</fullName>
    </submittedName>
</protein>
<dbReference type="Proteomes" id="UP001221757">
    <property type="component" value="Unassembled WGS sequence"/>
</dbReference>
<reference evidence="1" key="1">
    <citation type="submission" date="2023-03" db="EMBL/GenBank/DDBJ databases">
        <title>Massive genome expansion in bonnet fungi (Mycena s.s.) driven by repeated elements and novel gene families across ecological guilds.</title>
        <authorList>
            <consortium name="Lawrence Berkeley National Laboratory"/>
            <person name="Harder C.B."/>
            <person name="Miyauchi S."/>
            <person name="Viragh M."/>
            <person name="Kuo A."/>
            <person name="Thoen E."/>
            <person name="Andreopoulos B."/>
            <person name="Lu D."/>
            <person name="Skrede I."/>
            <person name="Drula E."/>
            <person name="Henrissat B."/>
            <person name="Morin E."/>
            <person name="Kohler A."/>
            <person name="Barry K."/>
            <person name="LaButti K."/>
            <person name="Morin E."/>
            <person name="Salamov A."/>
            <person name="Lipzen A."/>
            <person name="Mereny Z."/>
            <person name="Hegedus B."/>
            <person name="Baldrian P."/>
            <person name="Stursova M."/>
            <person name="Weitz H."/>
            <person name="Taylor A."/>
            <person name="Grigoriev I.V."/>
            <person name="Nagy L.G."/>
            <person name="Martin F."/>
            <person name="Kauserud H."/>
        </authorList>
    </citation>
    <scope>NUCLEOTIDE SEQUENCE</scope>
    <source>
        <strain evidence="1">CBHHK067</strain>
    </source>
</reference>